<dbReference type="EMBL" id="MF472895">
    <property type="protein sequence ID" value="ASZ75507.1"/>
    <property type="molecule type" value="Genomic_DNA"/>
</dbReference>
<dbReference type="RefSeq" id="YP_010062370.1">
    <property type="nucleotide sequence ID" value="NC_054793.1"/>
</dbReference>
<dbReference type="GeneID" id="64872035"/>
<accession>A0A249XU97</accession>
<keyword evidence="2" id="KW-1185">Reference proteome</keyword>
<reference evidence="2" key="1">
    <citation type="submission" date="2017-07" db="EMBL/GenBank/DDBJ databases">
        <authorList>
            <person name="Sun Z.S."/>
            <person name="Albrecht U."/>
            <person name="Echele G."/>
            <person name="Lee C.C."/>
        </authorList>
    </citation>
    <scope>NUCLEOTIDE SEQUENCE [LARGE SCALE GENOMIC DNA]</scope>
</reference>
<organism evidence="1 2">
    <name type="scientific">Mycobacterium phage Kimona</name>
    <dbReference type="NCBI Taxonomy" id="2024295"/>
    <lineage>
        <taxon>Viruses</taxon>
        <taxon>Duplodnaviria</taxon>
        <taxon>Heunggongvirae</taxon>
        <taxon>Uroviricota</taxon>
        <taxon>Caudoviricetes</taxon>
        <taxon>Kimonavirus</taxon>
        <taxon>Kimonavirus kimona</taxon>
    </lineage>
</organism>
<dbReference type="Proteomes" id="UP000222598">
    <property type="component" value="Segment"/>
</dbReference>
<evidence type="ECO:0000313" key="1">
    <source>
        <dbReference type="EMBL" id="ASZ75507.1"/>
    </source>
</evidence>
<evidence type="ECO:0000313" key="2">
    <source>
        <dbReference type="Proteomes" id="UP000222598"/>
    </source>
</evidence>
<proteinExistence type="predicted"/>
<sequence length="48" mass="5627">MDIEEMDLDDLIEYEEELEDRAQSDDPDDALEAAMELENVRERIGELL</sequence>
<protein>
    <submittedName>
        <fullName evidence="1">Uncharacterized protein</fullName>
    </submittedName>
</protein>
<dbReference type="KEGG" id="vg:64872035"/>
<name>A0A249XU97_9CAUD</name>
<gene>
    <name evidence="1" type="primary">71</name>
    <name evidence="1" type="ORF">PBI_KIMONA_71</name>
</gene>